<organism evidence="1">
    <name type="scientific">viral metagenome</name>
    <dbReference type="NCBI Taxonomy" id="1070528"/>
    <lineage>
        <taxon>unclassified sequences</taxon>
        <taxon>metagenomes</taxon>
        <taxon>organismal metagenomes</taxon>
    </lineage>
</organism>
<dbReference type="AlphaFoldDB" id="A0A6C0EWT4"/>
<reference evidence="1" key="1">
    <citation type="journal article" date="2020" name="Nature">
        <title>Giant virus diversity and host interactions through global metagenomics.</title>
        <authorList>
            <person name="Schulz F."/>
            <person name="Roux S."/>
            <person name="Paez-Espino D."/>
            <person name="Jungbluth S."/>
            <person name="Walsh D.A."/>
            <person name="Denef V.J."/>
            <person name="McMahon K.D."/>
            <person name="Konstantinidis K.T."/>
            <person name="Eloe-Fadrosh E.A."/>
            <person name="Kyrpides N.C."/>
            <person name="Woyke T."/>
        </authorList>
    </citation>
    <scope>NUCLEOTIDE SEQUENCE</scope>
    <source>
        <strain evidence="1">GVMAG-M-3300009161-36</strain>
    </source>
</reference>
<sequence>MSYYLTTTPHIAVIMDLHDDSQDEGHTEGQDTGKFRINTKDQFYTSVTVAKKCIELIISHLHNNTSTSPALPLSSYLWIEPSAGNGAFLHNIPDTYDKIGIDIDPRAANILKQDFLTWMPPSSATKPMIVFGNPPFGSQSTLAKAFISHSCKFASIIAFILPKSFVKPSMSCAFDTMFHCVHSSDVEPHAFVINGGATYDVPCVFQIWQKMSTPRIVTQKVTEKGFQYVKNTEAHHLAFRRVGVYAGKCYITNMAGEKIEGVSYNYSPQSHHFLKLDHTIADRIMEISRKINSHIFPSNTVGPRSLSKTEINTVLNSILENL</sequence>
<proteinExistence type="predicted"/>
<dbReference type="Gene3D" id="3.40.50.150">
    <property type="entry name" value="Vaccinia Virus protein VP39"/>
    <property type="match status" value="1"/>
</dbReference>
<protein>
    <submittedName>
        <fullName evidence="1">Uncharacterized protein</fullName>
    </submittedName>
</protein>
<name>A0A6C0EWT4_9ZZZZ</name>
<dbReference type="InterPro" id="IPR029063">
    <property type="entry name" value="SAM-dependent_MTases_sf"/>
</dbReference>
<dbReference type="SUPFAM" id="SSF53335">
    <property type="entry name" value="S-adenosyl-L-methionine-dependent methyltransferases"/>
    <property type="match status" value="1"/>
</dbReference>
<evidence type="ECO:0000313" key="1">
    <source>
        <dbReference type="EMBL" id="QHT33616.1"/>
    </source>
</evidence>
<accession>A0A6C0EWT4</accession>
<dbReference type="EMBL" id="MN738969">
    <property type="protein sequence ID" value="QHT33616.1"/>
    <property type="molecule type" value="Genomic_DNA"/>
</dbReference>